<evidence type="ECO:0000313" key="2">
    <source>
        <dbReference type="Proteomes" id="UP000184097"/>
    </source>
</evidence>
<evidence type="ECO:0000313" key="1">
    <source>
        <dbReference type="EMBL" id="SHN61302.1"/>
    </source>
</evidence>
<dbReference type="AlphaFoldDB" id="A0A1M7SS41"/>
<accession>A0A1M7SS41</accession>
<gene>
    <name evidence="1" type="ORF">SAMN02745247_02342</name>
</gene>
<protein>
    <recommendedName>
        <fullName evidence="3">DUF961 domain-containing protein</fullName>
    </recommendedName>
</protein>
<proteinExistence type="predicted"/>
<reference evidence="1 2" key="1">
    <citation type="submission" date="2016-12" db="EMBL/GenBank/DDBJ databases">
        <authorList>
            <person name="Song W.-J."/>
            <person name="Kurnit D.M."/>
        </authorList>
    </citation>
    <scope>NUCLEOTIDE SEQUENCE [LARGE SCALE GENOMIC DNA]</scope>
    <source>
        <strain evidence="1 2">DSM 14810</strain>
    </source>
</reference>
<dbReference type="EMBL" id="FRDH01000009">
    <property type="protein sequence ID" value="SHN61302.1"/>
    <property type="molecule type" value="Genomic_DNA"/>
</dbReference>
<dbReference type="RefSeq" id="WP_072704330.1">
    <property type="nucleotide sequence ID" value="NZ_FRDH01000009.1"/>
</dbReference>
<sequence length="119" mass="13532">MSLSLNGYEFPLDTVLQGAELVLRGADKLYEYRDGVRTDNQLGMKFTLVEQFDFEKFVVKVPGLLDSPIPLEKIQDKSKKIYVSLKDAKIKQYYDVVTKRPETTVTASAIQEVKQSPRA</sequence>
<evidence type="ECO:0008006" key="3">
    <source>
        <dbReference type="Google" id="ProtNLM"/>
    </source>
</evidence>
<name>A0A1M7SS41_9FIRM</name>
<dbReference type="Proteomes" id="UP000184097">
    <property type="component" value="Unassembled WGS sequence"/>
</dbReference>
<organism evidence="1 2">
    <name type="scientific">Butyrivibrio hungatei DSM 14810</name>
    <dbReference type="NCBI Taxonomy" id="1121132"/>
    <lineage>
        <taxon>Bacteria</taxon>
        <taxon>Bacillati</taxon>
        <taxon>Bacillota</taxon>
        <taxon>Clostridia</taxon>
        <taxon>Lachnospirales</taxon>
        <taxon>Lachnospiraceae</taxon>
        <taxon>Butyrivibrio</taxon>
    </lineage>
</organism>